<dbReference type="SUPFAM" id="SSF56112">
    <property type="entry name" value="Protein kinase-like (PK-like)"/>
    <property type="match status" value="1"/>
</dbReference>
<dbReference type="EMBL" id="KZ772726">
    <property type="protein sequence ID" value="PTQ38036.1"/>
    <property type="molecule type" value="Genomic_DNA"/>
</dbReference>
<dbReference type="OrthoDB" id="427480at2759"/>
<feature type="domain" description="Protein kinase" evidence="1">
    <location>
        <begin position="154"/>
        <end position="550"/>
    </location>
</feature>
<dbReference type="Gramene" id="Mp4g16690.1">
    <property type="protein sequence ID" value="Mp4g16690.1.cds1"/>
    <property type="gene ID" value="Mp4g16690"/>
</dbReference>
<dbReference type="PANTHER" id="PTHR43173">
    <property type="entry name" value="ABC1 FAMILY PROTEIN"/>
    <property type="match status" value="1"/>
</dbReference>
<accession>A0A2R6WW11</accession>
<dbReference type="AlphaFoldDB" id="A0A2R6WW11"/>
<sequence length="550" mass="62355">MARFGRILTGFAKVALVSTGLGLGGGLAYVTATDQRSLKLWTGMGPVVVHYRAIEVKQKYLGPAPNSPEADAEYDVLHHKYADHVLRTFQELRGFYIKVGQYLASRNDMLPDVYSEKLRTLEDQVPHDTDRDTIMAIMKQSLGVGDLKDILVGFDPAKPIGTASIGQVFRARLKENGADVAIKVQTPGIEALFRSDLKTARLFCSVMAPEQVIAFDEIEKQFMTEFDYRKEADQLEKVRQNMRKFSSEVVVPKPYMKYCTKEVLVMDFIPGPKLIDGIREMGKVWAAKQGIDFEQMQRDTKAKYQKEGLPPPYNGPSAATLEMYRTSLHVRDEIVNYPVWLYNTIAQPLFSVFTLGFLSLPRAPYFHSFIPLNSAKIMDTLLRVHGHQLLVDGFFNADPHPGNFLLCPDERIGLIDYGQVKRLTREQRHDMVKLIAALYRKDEARIREIVMANGYVSKYTDPTVISKMVVVCFDQDGRNTTDGLNLQQFMDKMFETDPWEKTGELVIMPTRMSLLLRSIGLMMNHPVSVVSVWGPMAEMVLKREKIAYSA</sequence>
<protein>
    <recommendedName>
        <fullName evidence="1">Protein kinase domain-containing protein</fullName>
    </recommendedName>
</protein>
<evidence type="ECO:0000259" key="1">
    <source>
        <dbReference type="PROSITE" id="PS50011"/>
    </source>
</evidence>
<evidence type="ECO:0000313" key="2">
    <source>
        <dbReference type="EMBL" id="PTQ38036.1"/>
    </source>
</evidence>
<proteinExistence type="predicted"/>
<evidence type="ECO:0000313" key="3">
    <source>
        <dbReference type="Proteomes" id="UP000244005"/>
    </source>
</evidence>
<dbReference type="OMA" id="IRTCIDF"/>
<dbReference type="InterPro" id="IPR011009">
    <property type="entry name" value="Kinase-like_dom_sf"/>
</dbReference>
<dbReference type="PANTHER" id="PTHR43173:SF34">
    <property type="entry name" value="ABC1 ATYPICAL KINASE-LIKE DOMAIN-CONTAINING PROTEIN"/>
    <property type="match status" value="1"/>
</dbReference>
<gene>
    <name evidence="2" type="ORF">MARPO_0054s0136</name>
</gene>
<dbReference type="Pfam" id="PF03109">
    <property type="entry name" value="ABC1"/>
    <property type="match status" value="2"/>
</dbReference>
<dbReference type="Proteomes" id="UP000244005">
    <property type="component" value="Unassembled WGS sequence"/>
</dbReference>
<dbReference type="GO" id="GO:0004672">
    <property type="term" value="F:protein kinase activity"/>
    <property type="evidence" value="ECO:0007669"/>
    <property type="project" value="InterPro"/>
</dbReference>
<keyword evidence="3" id="KW-1185">Reference proteome</keyword>
<organism evidence="2 3">
    <name type="scientific">Marchantia polymorpha</name>
    <name type="common">Common liverwort</name>
    <name type="synonym">Marchantia aquatica</name>
    <dbReference type="NCBI Taxonomy" id="3197"/>
    <lineage>
        <taxon>Eukaryota</taxon>
        <taxon>Viridiplantae</taxon>
        <taxon>Streptophyta</taxon>
        <taxon>Embryophyta</taxon>
        <taxon>Marchantiophyta</taxon>
        <taxon>Marchantiopsida</taxon>
        <taxon>Marchantiidae</taxon>
        <taxon>Marchantiales</taxon>
        <taxon>Marchantiaceae</taxon>
        <taxon>Marchantia</taxon>
    </lineage>
</organism>
<dbReference type="PROSITE" id="PS50011">
    <property type="entry name" value="PROTEIN_KINASE_DOM"/>
    <property type="match status" value="1"/>
</dbReference>
<name>A0A2R6WW11_MARPO</name>
<dbReference type="InterPro" id="IPR051130">
    <property type="entry name" value="Mito_struct-func_regulator"/>
</dbReference>
<dbReference type="InterPro" id="IPR000719">
    <property type="entry name" value="Prot_kinase_dom"/>
</dbReference>
<reference evidence="3" key="1">
    <citation type="journal article" date="2017" name="Cell">
        <title>Insights into land plant evolution garnered from the Marchantia polymorpha genome.</title>
        <authorList>
            <person name="Bowman J.L."/>
            <person name="Kohchi T."/>
            <person name="Yamato K.T."/>
            <person name="Jenkins J."/>
            <person name="Shu S."/>
            <person name="Ishizaki K."/>
            <person name="Yamaoka S."/>
            <person name="Nishihama R."/>
            <person name="Nakamura Y."/>
            <person name="Berger F."/>
            <person name="Adam C."/>
            <person name="Aki S.S."/>
            <person name="Althoff F."/>
            <person name="Araki T."/>
            <person name="Arteaga-Vazquez M.A."/>
            <person name="Balasubrmanian S."/>
            <person name="Barry K."/>
            <person name="Bauer D."/>
            <person name="Boehm C.R."/>
            <person name="Briginshaw L."/>
            <person name="Caballero-Perez J."/>
            <person name="Catarino B."/>
            <person name="Chen F."/>
            <person name="Chiyoda S."/>
            <person name="Chovatia M."/>
            <person name="Davies K.M."/>
            <person name="Delmans M."/>
            <person name="Demura T."/>
            <person name="Dierschke T."/>
            <person name="Dolan L."/>
            <person name="Dorantes-Acosta A.E."/>
            <person name="Eklund D.M."/>
            <person name="Florent S.N."/>
            <person name="Flores-Sandoval E."/>
            <person name="Fujiyama A."/>
            <person name="Fukuzawa H."/>
            <person name="Galik B."/>
            <person name="Grimanelli D."/>
            <person name="Grimwood J."/>
            <person name="Grossniklaus U."/>
            <person name="Hamada T."/>
            <person name="Haseloff J."/>
            <person name="Hetherington A.J."/>
            <person name="Higo A."/>
            <person name="Hirakawa Y."/>
            <person name="Hundley H.N."/>
            <person name="Ikeda Y."/>
            <person name="Inoue K."/>
            <person name="Inoue S.I."/>
            <person name="Ishida S."/>
            <person name="Jia Q."/>
            <person name="Kakita M."/>
            <person name="Kanazawa T."/>
            <person name="Kawai Y."/>
            <person name="Kawashima T."/>
            <person name="Kennedy M."/>
            <person name="Kinose K."/>
            <person name="Kinoshita T."/>
            <person name="Kohara Y."/>
            <person name="Koide E."/>
            <person name="Komatsu K."/>
            <person name="Kopischke S."/>
            <person name="Kubo M."/>
            <person name="Kyozuka J."/>
            <person name="Lagercrantz U."/>
            <person name="Lin S.S."/>
            <person name="Lindquist E."/>
            <person name="Lipzen A.M."/>
            <person name="Lu C.W."/>
            <person name="De Luna E."/>
            <person name="Martienssen R.A."/>
            <person name="Minamino N."/>
            <person name="Mizutani M."/>
            <person name="Mizutani M."/>
            <person name="Mochizuki N."/>
            <person name="Monte I."/>
            <person name="Mosher R."/>
            <person name="Nagasaki H."/>
            <person name="Nakagami H."/>
            <person name="Naramoto S."/>
            <person name="Nishitani K."/>
            <person name="Ohtani M."/>
            <person name="Okamoto T."/>
            <person name="Okumura M."/>
            <person name="Phillips J."/>
            <person name="Pollak B."/>
            <person name="Reinders A."/>
            <person name="Rovekamp M."/>
            <person name="Sano R."/>
            <person name="Sawa S."/>
            <person name="Schmid M.W."/>
            <person name="Shirakawa M."/>
            <person name="Solano R."/>
            <person name="Spunde A."/>
            <person name="Suetsugu N."/>
            <person name="Sugano S."/>
            <person name="Sugiyama A."/>
            <person name="Sun R."/>
            <person name="Suzuki Y."/>
            <person name="Takenaka M."/>
            <person name="Takezawa D."/>
            <person name="Tomogane H."/>
            <person name="Tsuzuki M."/>
            <person name="Ueda T."/>
            <person name="Umeda M."/>
            <person name="Ward J.M."/>
            <person name="Watanabe Y."/>
            <person name="Yazaki K."/>
            <person name="Yokoyama R."/>
            <person name="Yoshitake Y."/>
            <person name="Yotsui I."/>
            <person name="Zachgo S."/>
            <person name="Schmutz J."/>
        </authorList>
    </citation>
    <scope>NUCLEOTIDE SEQUENCE [LARGE SCALE GENOMIC DNA]</scope>
    <source>
        <strain evidence="3">Tak-1</strain>
    </source>
</reference>
<dbReference type="InterPro" id="IPR004147">
    <property type="entry name" value="ABC1_dom"/>
</dbReference>
<dbReference type="GO" id="GO:0005524">
    <property type="term" value="F:ATP binding"/>
    <property type="evidence" value="ECO:0007669"/>
    <property type="project" value="InterPro"/>
</dbReference>
<dbReference type="CDD" id="cd05121">
    <property type="entry name" value="ABC1_ADCK3-like"/>
    <property type="match status" value="1"/>
</dbReference>